<organism evidence="9 10">
    <name type="scientific">Sphaerotilus uruguayifluvii</name>
    <dbReference type="NCBI Taxonomy" id="2735897"/>
    <lineage>
        <taxon>Bacteria</taxon>
        <taxon>Pseudomonadati</taxon>
        <taxon>Pseudomonadota</taxon>
        <taxon>Betaproteobacteria</taxon>
        <taxon>Burkholderiales</taxon>
        <taxon>Sphaerotilaceae</taxon>
        <taxon>Sphaerotilus</taxon>
    </lineage>
</organism>
<name>A0ABX2G1R6_9BURK</name>
<dbReference type="SUPFAM" id="SSF54292">
    <property type="entry name" value="2Fe-2S ferredoxin-like"/>
    <property type="match status" value="1"/>
</dbReference>
<evidence type="ECO:0000256" key="3">
    <source>
        <dbReference type="ARBA" id="ARBA00022714"/>
    </source>
</evidence>
<gene>
    <name evidence="9" type="ORF">HNQ01_001098</name>
</gene>
<sequence length="118" mass="12993">MSTQPKPPTRITVLPHPDLCPDGLTFDAPPGRKLVDVMLEHGIAIEHACEKVCACATCHVHLRTGAEFIAPPDDEEEDQLDDAWGLDAQSRLSCCVKVKGPALTVELPRYTKNHARER</sequence>
<keyword evidence="10" id="KW-1185">Reference proteome</keyword>
<dbReference type="Gene3D" id="3.10.20.30">
    <property type="match status" value="1"/>
</dbReference>
<keyword evidence="6" id="KW-0411">Iron-sulfur</keyword>
<dbReference type="InterPro" id="IPR036010">
    <property type="entry name" value="2Fe-2S_ferredoxin-like_sf"/>
</dbReference>
<keyword evidence="4" id="KW-0479">Metal-binding</keyword>
<comment type="caution">
    <text evidence="9">The sequence shown here is derived from an EMBL/GenBank/DDBJ whole genome shotgun (WGS) entry which is preliminary data.</text>
</comment>
<dbReference type="Pfam" id="PF00111">
    <property type="entry name" value="Fer2"/>
    <property type="match status" value="1"/>
</dbReference>
<dbReference type="InterPro" id="IPR011536">
    <property type="entry name" value="Fdx_isc"/>
</dbReference>
<evidence type="ECO:0000313" key="10">
    <source>
        <dbReference type="Proteomes" id="UP001516061"/>
    </source>
</evidence>
<dbReference type="NCBIfam" id="TIGR02007">
    <property type="entry name" value="fdx_isc"/>
    <property type="match status" value="1"/>
</dbReference>
<evidence type="ECO:0000256" key="1">
    <source>
        <dbReference type="ARBA" id="ARBA00010914"/>
    </source>
</evidence>
<dbReference type="InterPro" id="IPR012675">
    <property type="entry name" value="Beta-grasp_dom_sf"/>
</dbReference>
<dbReference type="Proteomes" id="UP001516061">
    <property type="component" value="Unassembled WGS sequence"/>
</dbReference>
<reference evidence="9 10" key="1">
    <citation type="submission" date="2020-05" db="EMBL/GenBank/DDBJ databases">
        <title>Genomic Encyclopedia of Type Strains, Phase IV (KMG-V): Genome sequencing to study the core and pangenomes of soil and plant-associated prokaryotes.</title>
        <authorList>
            <person name="Whitman W."/>
        </authorList>
    </citation>
    <scope>NUCLEOTIDE SEQUENCE [LARGE SCALE GENOMIC DNA]</scope>
    <source>
        <strain evidence="9 10">C29</strain>
    </source>
</reference>
<dbReference type="EMBL" id="JABSNM010000003">
    <property type="protein sequence ID" value="NRT55388.1"/>
    <property type="molecule type" value="Genomic_DNA"/>
</dbReference>
<evidence type="ECO:0000259" key="8">
    <source>
        <dbReference type="PROSITE" id="PS51085"/>
    </source>
</evidence>
<dbReference type="InterPro" id="IPR001055">
    <property type="entry name" value="Adrenodoxin-like"/>
</dbReference>
<protein>
    <recommendedName>
        <fullName evidence="2">2Fe-2S ferredoxin</fullName>
    </recommendedName>
</protein>
<comment type="similarity">
    <text evidence="1">Belongs to the adrenodoxin/putidaredoxin family.</text>
</comment>
<evidence type="ECO:0000313" key="9">
    <source>
        <dbReference type="EMBL" id="NRT55388.1"/>
    </source>
</evidence>
<dbReference type="PANTHER" id="PTHR23426">
    <property type="entry name" value="FERREDOXIN/ADRENODOXIN"/>
    <property type="match status" value="1"/>
</dbReference>
<accession>A0ABX2G1R6</accession>
<proteinExistence type="inferred from homology"/>
<evidence type="ECO:0000256" key="5">
    <source>
        <dbReference type="ARBA" id="ARBA00023004"/>
    </source>
</evidence>
<dbReference type="RefSeq" id="WP_173804354.1">
    <property type="nucleotide sequence ID" value="NZ_JABSNM010000003.1"/>
</dbReference>
<keyword evidence="3" id="KW-0001">2Fe-2S</keyword>
<keyword evidence="5" id="KW-0408">Iron</keyword>
<dbReference type="PROSITE" id="PS51085">
    <property type="entry name" value="2FE2S_FER_2"/>
    <property type="match status" value="1"/>
</dbReference>
<evidence type="ECO:0000256" key="4">
    <source>
        <dbReference type="ARBA" id="ARBA00022723"/>
    </source>
</evidence>
<dbReference type="InterPro" id="IPR001041">
    <property type="entry name" value="2Fe-2S_ferredoxin-type"/>
</dbReference>
<evidence type="ECO:0000256" key="6">
    <source>
        <dbReference type="ARBA" id="ARBA00023014"/>
    </source>
</evidence>
<feature type="domain" description="2Fe-2S ferredoxin-type" evidence="8">
    <location>
        <begin position="9"/>
        <end position="111"/>
    </location>
</feature>
<evidence type="ECO:0000256" key="7">
    <source>
        <dbReference type="ARBA" id="ARBA00034078"/>
    </source>
</evidence>
<dbReference type="CDD" id="cd00207">
    <property type="entry name" value="fer2"/>
    <property type="match status" value="1"/>
</dbReference>
<dbReference type="PANTHER" id="PTHR23426:SF65">
    <property type="entry name" value="FERREDOXIN-2, MITOCHONDRIAL"/>
    <property type="match status" value="1"/>
</dbReference>
<dbReference type="PRINTS" id="PR00355">
    <property type="entry name" value="ADRENODOXIN"/>
</dbReference>
<comment type="cofactor">
    <cofactor evidence="7">
        <name>[2Fe-2S] cluster</name>
        <dbReference type="ChEBI" id="CHEBI:190135"/>
    </cofactor>
</comment>
<evidence type="ECO:0000256" key="2">
    <source>
        <dbReference type="ARBA" id="ARBA00019395"/>
    </source>
</evidence>